<dbReference type="EMBL" id="LAZR01021090">
    <property type="protein sequence ID" value="KKL86522.1"/>
    <property type="molecule type" value="Genomic_DNA"/>
</dbReference>
<organism evidence="2">
    <name type="scientific">marine sediment metagenome</name>
    <dbReference type="NCBI Taxonomy" id="412755"/>
    <lineage>
        <taxon>unclassified sequences</taxon>
        <taxon>metagenomes</taxon>
        <taxon>ecological metagenomes</taxon>
    </lineage>
</organism>
<feature type="non-terminal residue" evidence="2">
    <location>
        <position position="1"/>
    </location>
</feature>
<feature type="non-terminal residue" evidence="2">
    <location>
        <position position="781"/>
    </location>
</feature>
<evidence type="ECO:0008006" key="3">
    <source>
        <dbReference type="Google" id="ProtNLM"/>
    </source>
</evidence>
<reference evidence="2" key="1">
    <citation type="journal article" date="2015" name="Nature">
        <title>Complex archaea that bridge the gap between prokaryotes and eukaryotes.</title>
        <authorList>
            <person name="Spang A."/>
            <person name="Saw J.H."/>
            <person name="Jorgensen S.L."/>
            <person name="Zaremba-Niedzwiedzka K."/>
            <person name="Martijn J."/>
            <person name="Lind A.E."/>
            <person name="van Eijk R."/>
            <person name="Schleper C."/>
            <person name="Guy L."/>
            <person name="Ettema T.J."/>
        </authorList>
    </citation>
    <scope>NUCLEOTIDE SEQUENCE</scope>
</reference>
<evidence type="ECO:0000313" key="2">
    <source>
        <dbReference type="EMBL" id="KKL86522.1"/>
    </source>
</evidence>
<dbReference type="AlphaFoldDB" id="A0A0F9IGL8"/>
<evidence type="ECO:0000256" key="1">
    <source>
        <dbReference type="SAM" id="MobiDB-lite"/>
    </source>
</evidence>
<sequence length="781" mass="89004">AQQYASVVNGSLKARLRNIRPLRFNDATDILSSHITQMEHFKAWATTMRDFRRVFGNKEIRQAIEQYHGQGIGKLLDTFISQMARGGIETAATNRIADFLRRSFTKSILAIKPVVGLKQIPSLFAYISEMNTVDFFTGIGDYWKSPIKNFKFLHANSEGFRARVTQGFERDIRAAMEKHGANKISGRSGFVDWFLIQIRLADTFAVTQGMWAKYKVGLKEGLSQADAIAAAEDTTNRTQPSFGIDTLSAIQNSGSWLKLMTMFQNQPNKYFRIETSALRNFKYGRGSRAKAASTILLVHVVLPMMFQFIADAFQWKPERQARAAILGPLNFILIGGQLVQSMWGWVTDQPFDYQVSPVAQTARELQNIFLKAKKLVNQKRDPYKDISVDDVAALLEYLAKATGQVLGLPTPYFVQVERGIRKKLQEGEDIDIKDFLFSQWALEPTKKGAEEKVEDASLKLGEAEEGQEDRPLTEKPLKIYDTKDWFREIGGAYKNVLPRDVLDDPNASKESKAWASYEIARSKADILPNISLHKINTEEGDDNILNYYQQWKSRERIESLEELREFDKLYPKSYLGNVTRQQYNLLVKYLEAEDKDAFLEEHPLLKINPRNEWLKLKVNSTDNALLALGGQATILTKEAYDELNRLVEELDIPEDAIPPLTLPPETSIDTHFKREELVTEGREDSVEGKLLLLKDFLAAQEAGVQSYAEWHDLKVSDEQVEYLQLRVDNSDLFDQKDAISEDEMMTDEQREKALADLRATKVGDETFRDIERRVDAMGKGT</sequence>
<protein>
    <recommendedName>
        <fullName evidence="3">Large polyvalent protein associated domain-containing protein</fullName>
    </recommendedName>
</protein>
<accession>A0A0F9IGL8</accession>
<gene>
    <name evidence="2" type="ORF">LCGC14_1943890</name>
</gene>
<name>A0A0F9IGL8_9ZZZZ</name>
<proteinExistence type="predicted"/>
<feature type="region of interest" description="Disordered" evidence="1">
    <location>
        <begin position="451"/>
        <end position="470"/>
    </location>
</feature>
<comment type="caution">
    <text evidence="2">The sequence shown here is derived from an EMBL/GenBank/DDBJ whole genome shotgun (WGS) entry which is preliminary data.</text>
</comment>